<feature type="compositionally biased region" description="Basic and acidic residues" evidence="1">
    <location>
        <begin position="197"/>
        <end position="207"/>
    </location>
</feature>
<dbReference type="Gene3D" id="3.30.70.1230">
    <property type="entry name" value="Nucleotide cyclase"/>
    <property type="match status" value="1"/>
</dbReference>
<evidence type="ECO:0000313" key="3">
    <source>
        <dbReference type="EMBL" id="KXZ55647.1"/>
    </source>
</evidence>
<sequence length="284" mass="29770">MRPPFRPALPPRLGPCLAAHRPPRGAQRTQAGVLEAPVGDVTIVFANAVGVNTLLAWDTAETKAALALLESVACSRLAALGGYLVEAADGLVLAAFAEPAAAVRWGLSVVSRLMAADWSAKLLTHELCEEVGIDTGPAKAEVSVVTGRVSYRGRVMNRAARIASKASAGQVWCSDVVWRAARRETSLGLAAAASKGPEPDQPRERALTGEASQQANGGLQRTRSLRPCLTQPRGAGGEGSEAGGEGDPEEEAEALEAGLPLAARYQGRHALKGVSEPMDLWWCR</sequence>
<dbReference type="OrthoDB" id="550384at2759"/>
<dbReference type="GO" id="GO:0035556">
    <property type="term" value="P:intracellular signal transduction"/>
    <property type="evidence" value="ECO:0007669"/>
    <property type="project" value="InterPro"/>
</dbReference>
<dbReference type="SUPFAM" id="SSF55073">
    <property type="entry name" value="Nucleotide cyclase"/>
    <property type="match status" value="1"/>
</dbReference>
<dbReference type="PANTHER" id="PTHR43081">
    <property type="entry name" value="ADENYLATE CYCLASE, TERMINAL-DIFFERENTIATION SPECIFIC-RELATED"/>
    <property type="match status" value="1"/>
</dbReference>
<dbReference type="EMBL" id="LSYV01000003">
    <property type="protein sequence ID" value="KXZ55647.1"/>
    <property type="molecule type" value="Genomic_DNA"/>
</dbReference>
<organism evidence="3 4">
    <name type="scientific">Gonium pectorale</name>
    <name type="common">Green alga</name>
    <dbReference type="NCBI Taxonomy" id="33097"/>
    <lineage>
        <taxon>Eukaryota</taxon>
        <taxon>Viridiplantae</taxon>
        <taxon>Chlorophyta</taxon>
        <taxon>core chlorophytes</taxon>
        <taxon>Chlorophyceae</taxon>
        <taxon>CS clade</taxon>
        <taxon>Chlamydomonadales</taxon>
        <taxon>Volvocaceae</taxon>
        <taxon>Gonium</taxon>
    </lineage>
</organism>
<evidence type="ECO:0000256" key="1">
    <source>
        <dbReference type="SAM" id="MobiDB-lite"/>
    </source>
</evidence>
<dbReference type="GO" id="GO:0009190">
    <property type="term" value="P:cyclic nucleotide biosynthetic process"/>
    <property type="evidence" value="ECO:0007669"/>
    <property type="project" value="InterPro"/>
</dbReference>
<dbReference type="InterPro" id="IPR001054">
    <property type="entry name" value="A/G_cyclase"/>
</dbReference>
<accession>A0A150H0F2</accession>
<gene>
    <name evidence="3" type="ORF">GPECTOR_2g1197</name>
</gene>
<protein>
    <recommendedName>
        <fullName evidence="2">Guanylate cyclase domain-containing protein</fullName>
    </recommendedName>
</protein>
<dbReference type="PROSITE" id="PS50125">
    <property type="entry name" value="GUANYLATE_CYCLASE_2"/>
    <property type="match status" value="1"/>
</dbReference>
<evidence type="ECO:0000313" key="4">
    <source>
        <dbReference type="Proteomes" id="UP000075714"/>
    </source>
</evidence>
<feature type="compositionally biased region" description="Acidic residues" evidence="1">
    <location>
        <begin position="244"/>
        <end position="254"/>
    </location>
</feature>
<dbReference type="InterPro" id="IPR029787">
    <property type="entry name" value="Nucleotide_cyclase"/>
</dbReference>
<feature type="domain" description="Guanylate cyclase" evidence="2">
    <location>
        <begin position="42"/>
        <end position="163"/>
    </location>
</feature>
<proteinExistence type="predicted"/>
<evidence type="ECO:0000259" key="2">
    <source>
        <dbReference type="PROSITE" id="PS50125"/>
    </source>
</evidence>
<dbReference type="Proteomes" id="UP000075714">
    <property type="component" value="Unassembled WGS sequence"/>
</dbReference>
<keyword evidence="4" id="KW-1185">Reference proteome</keyword>
<dbReference type="AlphaFoldDB" id="A0A150H0F2"/>
<reference evidence="4" key="1">
    <citation type="journal article" date="2016" name="Nat. Commun.">
        <title>The Gonium pectorale genome demonstrates co-option of cell cycle regulation during the evolution of multicellularity.</title>
        <authorList>
            <person name="Hanschen E.R."/>
            <person name="Marriage T.N."/>
            <person name="Ferris P.J."/>
            <person name="Hamaji T."/>
            <person name="Toyoda A."/>
            <person name="Fujiyama A."/>
            <person name="Neme R."/>
            <person name="Noguchi H."/>
            <person name="Minakuchi Y."/>
            <person name="Suzuki M."/>
            <person name="Kawai-Toyooka H."/>
            <person name="Smith D.R."/>
            <person name="Sparks H."/>
            <person name="Anderson J."/>
            <person name="Bakaric R."/>
            <person name="Luria V."/>
            <person name="Karger A."/>
            <person name="Kirschner M.W."/>
            <person name="Durand P.M."/>
            <person name="Michod R.E."/>
            <person name="Nozaki H."/>
            <person name="Olson B.J."/>
        </authorList>
    </citation>
    <scope>NUCLEOTIDE SEQUENCE [LARGE SCALE GENOMIC DNA]</scope>
    <source>
        <strain evidence="4">NIES-2863</strain>
    </source>
</reference>
<feature type="region of interest" description="Disordered" evidence="1">
    <location>
        <begin position="189"/>
        <end position="257"/>
    </location>
</feature>
<feature type="compositionally biased region" description="Gly residues" evidence="1">
    <location>
        <begin position="234"/>
        <end position="243"/>
    </location>
</feature>
<comment type="caution">
    <text evidence="3">The sequence shown here is derived from an EMBL/GenBank/DDBJ whole genome shotgun (WGS) entry which is preliminary data.</text>
</comment>
<name>A0A150H0F2_GONPE</name>
<feature type="compositionally biased region" description="Polar residues" evidence="1">
    <location>
        <begin position="210"/>
        <end position="222"/>
    </location>
</feature>
<dbReference type="PANTHER" id="PTHR43081:SF1">
    <property type="entry name" value="ADENYLATE CYCLASE, TERMINAL-DIFFERENTIATION SPECIFIC"/>
    <property type="match status" value="1"/>
</dbReference>
<dbReference type="InterPro" id="IPR050697">
    <property type="entry name" value="Adenylyl/Guanylyl_Cyclase_3/4"/>
</dbReference>